<feature type="transmembrane region" description="Helical" evidence="2">
    <location>
        <begin position="71"/>
        <end position="89"/>
    </location>
</feature>
<dbReference type="AlphaFoldDB" id="A0A2M9D296"/>
<gene>
    <name evidence="3" type="ORF">CLV85_1863</name>
</gene>
<protein>
    <submittedName>
        <fullName evidence="3">Uncharacterized protein</fullName>
    </submittedName>
</protein>
<comment type="caution">
    <text evidence="3">The sequence shown here is derived from an EMBL/GenBank/DDBJ whole genome shotgun (WGS) entry which is preliminary data.</text>
</comment>
<keyword evidence="2" id="KW-0472">Membrane</keyword>
<dbReference type="RefSeq" id="WP_121626137.1">
    <property type="nucleotide sequence ID" value="NZ_PGFH01000002.1"/>
</dbReference>
<feature type="transmembrane region" description="Helical" evidence="2">
    <location>
        <begin position="47"/>
        <end position="65"/>
    </location>
</feature>
<evidence type="ECO:0000256" key="1">
    <source>
        <dbReference type="SAM" id="MobiDB-lite"/>
    </source>
</evidence>
<feature type="region of interest" description="Disordered" evidence="1">
    <location>
        <begin position="1"/>
        <end position="29"/>
    </location>
</feature>
<keyword evidence="4" id="KW-1185">Reference proteome</keyword>
<evidence type="ECO:0000256" key="2">
    <source>
        <dbReference type="SAM" id="Phobius"/>
    </source>
</evidence>
<dbReference type="OrthoDB" id="9978799at2"/>
<keyword evidence="2" id="KW-0812">Transmembrane</keyword>
<evidence type="ECO:0000313" key="3">
    <source>
        <dbReference type="EMBL" id="PJJ78297.1"/>
    </source>
</evidence>
<feature type="transmembrane region" description="Helical" evidence="2">
    <location>
        <begin position="101"/>
        <end position="126"/>
    </location>
</feature>
<reference evidence="3 4" key="1">
    <citation type="submission" date="2017-11" db="EMBL/GenBank/DDBJ databases">
        <title>Genomic Encyclopedia of Archaeal and Bacterial Type Strains, Phase II (KMG-II): From Individual Species to Whole Genera.</title>
        <authorList>
            <person name="Goeker M."/>
        </authorList>
    </citation>
    <scope>NUCLEOTIDE SEQUENCE [LARGE SCALE GENOMIC DNA]</scope>
    <source>
        <strain evidence="3 4">DSM 16400</strain>
    </source>
</reference>
<dbReference type="Proteomes" id="UP000231742">
    <property type="component" value="Unassembled WGS sequence"/>
</dbReference>
<organism evidence="3 4">
    <name type="scientific">Salinibacterium amurskyense</name>
    <dbReference type="NCBI Taxonomy" id="205941"/>
    <lineage>
        <taxon>Bacteria</taxon>
        <taxon>Bacillati</taxon>
        <taxon>Actinomycetota</taxon>
        <taxon>Actinomycetes</taxon>
        <taxon>Micrococcales</taxon>
        <taxon>Microbacteriaceae</taxon>
        <taxon>Salinibacterium</taxon>
    </lineage>
</organism>
<sequence>MKQAGPRDWSPPENNTYRPADSYRYSSNRSTTTFAPRKLVRNGPGRLSLVFGIVAAGLALFPIASAGAGNGYIASTVGITAIAYGFYALRLRHYREATARLSPIIGILLGAFGTLLMTALVANFYLNGSALNSPLTFQVAQTEFTFDSEGLALSTPAESAATGRTGQTTEIITPAPVAAPASFASADEERMALIQHLGTVQFVLKQIAPQSKPASLSLATPGGTLSTPDGHALTILPEGTVVNYALSADGSNYVMTLKGATFGSMVQLDTAVGQIVALN</sequence>
<accession>A0A2M9D296</accession>
<dbReference type="EMBL" id="PGFH01000002">
    <property type="protein sequence ID" value="PJJ78297.1"/>
    <property type="molecule type" value="Genomic_DNA"/>
</dbReference>
<proteinExistence type="predicted"/>
<name>A0A2M9D296_9MICO</name>
<evidence type="ECO:0000313" key="4">
    <source>
        <dbReference type="Proteomes" id="UP000231742"/>
    </source>
</evidence>
<keyword evidence="2" id="KW-1133">Transmembrane helix</keyword>